<evidence type="ECO:0000313" key="4">
    <source>
        <dbReference type="EMBL" id="TPG32551.1"/>
    </source>
</evidence>
<sequence>MAGPIPYPESSYPGPLPQQSFPNPGPPPPGTAPYPGQVPSAYPGALPPPVNYPKPPRRKRFAAIGVGLLVIALVAAVVVAIVVATRGSDQGTVTVTDASAKTAIQGYLDALAKGDDETVARNNSCGFFDAVTDRRSDMTLANLTSDAFRRQYTSVTVSKIDKIVTWSPSQTQVLFTMRATPAGRSQGQVERQGIAQMLVLDGDILVCSYLPRNTGQF</sequence>
<dbReference type="InterPro" id="IPR058487">
    <property type="entry name" value="DUF8174"/>
</dbReference>
<name>A0A502E7Y1_9MYCO</name>
<keyword evidence="5" id="KW-1185">Reference proteome</keyword>
<feature type="domain" description="DUF8174" evidence="3">
    <location>
        <begin position="90"/>
        <end position="212"/>
    </location>
</feature>
<dbReference type="OrthoDB" id="4761684at2"/>
<keyword evidence="2" id="KW-0472">Membrane</keyword>
<evidence type="ECO:0000313" key="5">
    <source>
        <dbReference type="Proteomes" id="UP000320095"/>
    </source>
</evidence>
<dbReference type="Pfam" id="PF26525">
    <property type="entry name" value="DUF8174"/>
    <property type="match status" value="1"/>
</dbReference>
<gene>
    <name evidence="4" type="ORF">EAH80_20060</name>
</gene>
<accession>A0A502E7Y1</accession>
<keyword evidence="2" id="KW-0812">Transmembrane</keyword>
<protein>
    <recommendedName>
        <fullName evidence="3">DUF8174 domain-containing protein</fullName>
    </recommendedName>
</protein>
<proteinExistence type="predicted"/>
<organism evidence="4 5">
    <name type="scientific">Mycolicibacterium hodleri</name>
    <dbReference type="NCBI Taxonomy" id="49897"/>
    <lineage>
        <taxon>Bacteria</taxon>
        <taxon>Bacillati</taxon>
        <taxon>Actinomycetota</taxon>
        <taxon>Actinomycetes</taxon>
        <taxon>Mycobacteriales</taxon>
        <taxon>Mycobacteriaceae</taxon>
        <taxon>Mycolicibacterium</taxon>
    </lineage>
</organism>
<dbReference type="EMBL" id="RCZG01000008">
    <property type="protein sequence ID" value="TPG32551.1"/>
    <property type="molecule type" value="Genomic_DNA"/>
</dbReference>
<feature type="transmembrane region" description="Helical" evidence="2">
    <location>
        <begin position="61"/>
        <end position="84"/>
    </location>
</feature>
<feature type="compositionally biased region" description="Pro residues" evidence="1">
    <location>
        <begin position="23"/>
        <end position="32"/>
    </location>
</feature>
<dbReference type="Proteomes" id="UP000320095">
    <property type="component" value="Unassembled WGS sequence"/>
</dbReference>
<dbReference type="AlphaFoldDB" id="A0A502E7Y1"/>
<keyword evidence="2" id="KW-1133">Transmembrane helix</keyword>
<reference evidence="4 5" key="1">
    <citation type="journal article" date="2019" name="Environ. Microbiol.">
        <title>Species interactions and distinct microbial communities in high Arctic permafrost affected cryosols are associated with the CH4 and CO2 gas fluxes.</title>
        <authorList>
            <person name="Altshuler I."/>
            <person name="Hamel J."/>
            <person name="Turney S."/>
            <person name="Magnuson E."/>
            <person name="Levesque R."/>
            <person name="Greer C."/>
            <person name="Whyte L.G."/>
        </authorList>
    </citation>
    <scope>NUCLEOTIDE SEQUENCE [LARGE SCALE GENOMIC DNA]</scope>
    <source>
        <strain evidence="4 5">S5.20</strain>
    </source>
</reference>
<evidence type="ECO:0000256" key="1">
    <source>
        <dbReference type="SAM" id="MobiDB-lite"/>
    </source>
</evidence>
<feature type="region of interest" description="Disordered" evidence="1">
    <location>
        <begin position="1"/>
        <end position="51"/>
    </location>
</feature>
<comment type="caution">
    <text evidence="4">The sequence shown here is derived from an EMBL/GenBank/DDBJ whole genome shotgun (WGS) entry which is preliminary data.</text>
</comment>
<evidence type="ECO:0000256" key="2">
    <source>
        <dbReference type="SAM" id="Phobius"/>
    </source>
</evidence>
<dbReference type="RefSeq" id="WP_140694645.1">
    <property type="nucleotide sequence ID" value="NZ_RCZG01000008.1"/>
</dbReference>
<evidence type="ECO:0000259" key="3">
    <source>
        <dbReference type="Pfam" id="PF26525"/>
    </source>
</evidence>